<keyword evidence="3" id="KW-1185">Reference proteome</keyword>
<keyword evidence="1" id="KW-0812">Transmembrane</keyword>
<evidence type="ECO:0000313" key="2">
    <source>
        <dbReference type="EMBL" id="KAH3783024.1"/>
    </source>
</evidence>
<protein>
    <recommendedName>
        <fullName evidence="4">Transmembrane protein</fullName>
    </recommendedName>
</protein>
<feature type="transmembrane region" description="Helical" evidence="1">
    <location>
        <begin position="27"/>
        <end position="48"/>
    </location>
</feature>
<evidence type="ECO:0000313" key="3">
    <source>
        <dbReference type="Proteomes" id="UP000828390"/>
    </source>
</evidence>
<keyword evidence="1" id="KW-1133">Transmembrane helix</keyword>
<organism evidence="2 3">
    <name type="scientific">Dreissena polymorpha</name>
    <name type="common">Zebra mussel</name>
    <name type="synonym">Mytilus polymorpha</name>
    <dbReference type="NCBI Taxonomy" id="45954"/>
    <lineage>
        <taxon>Eukaryota</taxon>
        <taxon>Metazoa</taxon>
        <taxon>Spiralia</taxon>
        <taxon>Lophotrochozoa</taxon>
        <taxon>Mollusca</taxon>
        <taxon>Bivalvia</taxon>
        <taxon>Autobranchia</taxon>
        <taxon>Heteroconchia</taxon>
        <taxon>Euheterodonta</taxon>
        <taxon>Imparidentia</taxon>
        <taxon>Neoheterodontei</taxon>
        <taxon>Myida</taxon>
        <taxon>Dreissenoidea</taxon>
        <taxon>Dreissenidae</taxon>
        <taxon>Dreissena</taxon>
    </lineage>
</organism>
<dbReference type="Proteomes" id="UP000828390">
    <property type="component" value="Unassembled WGS sequence"/>
</dbReference>
<gene>
    <name evidence="2" type="ORF">DPMN_160951</name>
</gene>
<sequence length="280" mass="31393">MLFGHVLTGLICIVTKSLVTFVFVTDVIFWICAVVFTFVGAVLVVVVVKEIITQNETILFRIFLLCFVEAYQRGGAFVYVVYNCVHPIVDILLPIYLCVCVLLVAWQVLLAVLKIYRSYYVNRVFVVNELPQRHHNHDGSREVINDVEITDVDKNTVITDVERDSDINDVEGNTELNYVEINTGISVGDNTDITDVERNTEINAVERTTEINALEGNTEFNAVEGNTEINAVEQTTDINAKERNTEMNAIKGQTDSNDGKTEISPLHDDVDAPKECLIFA</sequence>
<proteinExistence type="predicted"/>
<feature type="transmembrane region" description="Helical" evidence="1">
    <location>
        <begin position="94"/>
        <end position="113"/>
    </location>
</feature>
<dbReference type="EMBL" id="JAIWYP010000008">
    <property type="protein sequence ID" value="KAH3783024.1"/>
    <property type="molecule type" value="Genomic_DNA"/>
</dbReference>
<keyword evidence="1" id="KW-0472">Membrane</keyword>
<accession>A0A9D4ELR8</accession>
<reference evidence="2" key="2">
    <citation type="submission" date="2020-11" db="EMBL/GenBank/DDBJ databases">
        <authorList>
            <person name="McCartney M.A."/>
            <person name="Auch B."/>
            <person name="Kono T."/>
            <person name="Mallez S."/>
            <person name="Becker A."/>
            <person name="Gohl D.M."/>
            <person name="Silverstein K.A.T."/>
            <person name="Koren S."/>
            <person name="Bechman K.B."/>
            <person name="Herman A."/>
            <person name="Abrahante J.E."/>
            <person name="Garbe J."/>
        </authorList>
    </citation>
    <scope>NUCLEOTIDE SEQUENCE</scope>
    <source>
        <strain evidence="2">Duluth1</strain>
        <tissue evidence="2">Whole animal</tissue>
    </source>
</reference>
<comment type="caution">
    <text evidence="2">The sequence shown here is derived from an EMBL/GenBank/DDBJ whole genome shotgun (WGS) entry which is preliminary data.</text>
</comment>
<evidence type="ECO:0008006" key="4">
    <source>
        <dbReference type="Google" id="ProtNLM"/>
    </source>
</evidence>
<feature type="transmembrane region" description="Helical" evidence="1">
    <location>
        <begin position="60"/>
        <end position="82"/>
    </location>
</feature>
<evidence type="ECO:0000256" key="1">
    <source>
        <dbReference type="SAM" id="Phobius"/>
    </source>
</evidence>
<dbReference type="AlphaFoldDB" id="A0A9D4ELR8"/>
<reference evidence="2" key="1">
    <citation type="journal article" date="2019" name="bioRxiv">
        <title>The Genome of the Zebra Mussel, Dreissena polymorpha: A Resource for Invasive Species Research.</title>
        <authorList>
            <person name="McCartney M.A."/>
            <person name="Auch B."/>
            <person name="Kono T."/>
            <person name="Mallez S."/>
            <person name="Zhang Y."/>
            <person name="Obille A."/>
            <person name="Becker A."/>
            <person name="Abrahante J.E."/>
            <person name="Garbe J."/>
            <person name="Badalamenti J.P."/>
            <person name="Herman A."/>
            <person name="Mangelson H."/>
            <person name="Liachko I."/>
            <person name="Sullivan S."/>
            <person name="Sone E.D."/>
            <person name="Koren S."/>
            <person name="Silverstein K.A.T."/>
            <person name="Beckman K.B."/>
            <person name="Gohl D.M."/>
        </authorList>
    </citation>
    <scope>NUCLEOTIDE SEQUENCE</scope>
    <source>
        <strain evidence="2">Duluth1</strain>
        <tissue evidence="2">Whole animal</tissue>
    </source>
</reference>
<name>A0A9D4ELR8_DREPO</name>